<reference evidence="3" key="2">
    <citation type="submission" date="2020-11" db="EMBL/GenBank/DDBJ databases">
        <authorList>
            <person name="McCartney M.A."/>
            <person name="Auch B."/>
            <person name="Kono T."/>
            <person name="Mallez S."/>
            <person name="Becker A."/>
            <person name="Gohl D.M."/>
            <person name="Silverstein K.A.T."/>
            <person name="Koren S."/>
            <person name="Bechman K.B."/>
            <person name="Herman A."/>
            <person name="Abrahante J.E."/>
            <person name="Garbe J."/>
        </authorList>
    </citation>
    <scope>NUCLEOTIDE SEQUENCE</scope>
    <source>
        <strain evidence="3">Duluth1</strain>
        <tissue evidence="3">Whole animal</tissue>
    </source>
</reference>
<dbReference type="GO" id="GO:0000723">
    <property type="term" value="P:telomere maintenance"/>
    <property type="evidence" value="ECO:0007669"/>
    <property type="project" value="InterPro"/>
</dbReference>
<dbReference type="Gene3D" id="3.40.50.300">
    <property type="entry name" value="P-loop containing nucleotide triphosphate hydrolases"/>
    <property type="match status" value="1"/>
</dbReference>
<protein>
    <recommendedName>
        <fullName evidence="1">ATP-dependent DNA helicase</fullName>
        <ecNumber evidence="1">5.6.2.3</ecNumber>
    </recommendedName>
</protein>
<reference evidence="3" key="1">
    <citation type="journal article" date="2019" name="bioRxiv">
        <title>The Genome of the Zebra Mussel, Dreissena polymorpha: A Resource for Invasive Species Research.</title>
        <authorList>
            <person name="McCartney M.A."/>
            <person name="Auch B."/>
            <person name="Kono T."/>
            <person name="Mallez S."/>
            <person name="Zhang Y."/>
            <person name="Obille A."/>
            <person name="Becker A."/>
            <person name="Abrahante J.E."/>
            <person name="Garbe J."/>
            <person name="Badalamenti J.P."/>
            <person name="Herman A."/>
            <person name="Mangelson H."/>
            <person name="Liachko I."/>
            <person name="Sullivan S."/>
            <person name="Sone E.D."/>
            <person name="Koren S."/>
            <person name="Silverstein K.A.T."/>
            <person name="Beckman K.B."/>
            <person name="Gohl D.M."/>
        </authorList>
    </citation>
    <scope>NUCLEOTIDE SEQUENCE</scope>
    <source>
        <strain evidence="3">Duluth1</strain>
        <tissue evidence="3">Whole animal</tissue>
    </source>
</reference>
<evidence type="ECO:0000256" key="1">
    <source>
        <dbReference type="RuleBase" id="RU363044"/>
    </source>
</evidence>
<dbReference type="EC" id="5.6.2.3" evidence="1"/>
<evidence type="ECO:0000313" key="3">
    <source>
        <dbReference type="EMBL" id="KAH3775248.1"/>
    </source>
</evidence>
<keyword evidence="4" id="KW-1185">Reference proteome</keyword>
<keyword evidence="1" id="KW-0233">DNA recombination</keyword>
<accession>A0A9D4IKT8</accession>
<dbReference type="GO" id="GO:0043139">
    <property type="term" value="F:5'-3' DNA helicase activity"/>
    <property type="evidence" value="ECO:0007669"/>
    <property type="project" value="UniProtKB-EC"/>
</dbReference>
<keyword evidence="1" id="KW-0547">Nucleotide-binding</keyword>
<dbReference type="GO" id="GO:0006310">
    <property type="term" value="P:DNA recombination"/>
    <property type="evidence" value="ECO:0007669"/>
    <property type="project" value="UniProtKB-KW"/>
</dbReference>
<keyword evidence="1" id="KW-0067">ATP-binding</keyword>
<keyword evidence="1" id="KW-0347">Helicase</keyword>
<comment type="catalytic activity">
    <reaction evidence="1">
        <text>ATP + H2O = ADP + phosphate + H(+)</text>
        <dbReference type="Rhea" id="RHEA:13065"/>
        <dbReference type="ChEBI" id="CHEBI:15377"/>
        <dbReference type="ChEBI" id="CHEBI:15378"/>
        <dbReference type="ChEBI" id="CHEBI:30616"/>
        <dbReference type="ChEBI" id="CHEBI:43474"/>
        <dbReference type="ChEBI" id="CHEBI:456216"/>
        <dbReference type="EC" id="5.6.2.3"/>
    </reaction>
</comment>
<dbReference type="InterPro" id="IPR010285">
    <property type="entry name" value="DNA_helicase_pif1-like_DEAD"/>
</dbReference>
<name>A0A9D4IKT8_DREPO</name>
<comment type="similarity">
    <text evidence="1">Belongs to the helicase family.</text>
</comment>
<dbReference type="SUPFAM" id="SSF52540">
    <property type="entry name" value="P-loop containing nucleoside triphosphate hydrolases"/>
    <property type="match status" value="1"/>
</dbReference>
<keyword evidence="1" id="KW-0378">Hydrolase</keyword>
<dbReference type="GO" id="GO:0016787">
    <property type="term" value="F:hydrolase activity"/>
    <property type="evidence" value="ECO:0007669"/>
    <property type="project" value="UniProtKB-KW"/>
</dbReference>
<gene>
    <name evidence="3" type="ORF">DPMN_176648</name>
</gene>
<organism evidence="3 4">
    <name type="scientific">Dreissena polymorpha</name>
    <name type="common">Zebra mussel</name>
    <name type="synonym">Mytilus polymorpha</name>
    <dbReference type="NCBI Taxonomy" id="45954"/>
    <lineage>
        <taxon>Eukaryota</taxon>
        <taxon>Metazoa</taxon>
        <taxon>Spiralia</taxon>
        <taxon>Lophotrochozoa</taxon>
        <taxon>Mollusca</taxon>
        <taxon>Bivalvia</taxon>
        <taxon>Autobranchia</taxon>
        <taxon>Heteroconchia</taxon>
        <taxon>Euheterodonta</taxon>
        <taxon>Imparidentia</taxon>
        <taxon>Neoheterodontei</taxon>
        <taxon>Myida</taxon>
        <taxon>Dreissenoidea</taxon>
        <taxon>Dreissenidae</taxon>
        <taxon>Dreissena</taxon>
    </lineage>
</organism>
<comment type="caution">
    <text evidence="3">The sequence shown here is derived from an EMBL/GenBank/DDBJ whole genome shotgun (WGS) entry which is preliminary data.</text>
</comment>
<dbReference type="PANTHER" id="PTHR47642:SF5">
    <property type="entry name" value="ATP-DEPENDENT DNA HELICASE"/>
    <property type="match status" value="1"/>
</dbReference>
<dbReference type="EMBL" id="JAIWYP010000009">
    <property type="protein sequence ID" value="KAH3775248.1"/>
    <property type="molecule type" value="Genomic_DNA"/>
</dbReference>
<comment type="cofactor">
    <cofactor evidence="1">
        <name>Mg(2+)</name>
        <dbReference type="ChEBI" id="CHEBI:18420"/>
    </cofactor>
</comment>
<dbReference type="InterPro" id="IPR027417">
    <property type="entry name" value="P-loop_NTPase"/>
</dbReference>
<evidence type="ECO:0000259" key="2">
    <source>
        <dbReference type="Pfam" id="PF05970"/>
    </source>
</evidence>
<proteinExistence type="inferred from homology"/>
<dbReference type="GO" id="GO:0005524">
    <property type="term" value="F:ATP binding"/>
    <property type="evidence" value="ECO:0007669"/>
    <property type="project" value="UniProtKB-KW"/>
</dbReference>
<keyword evidence="1" id="KW-0227">DNA damage</keyword>
<feature type="domain" description="DNA helicase Pif1-like DEAD-box helicase" evidence="2">
    <location>
        <begin position="3"/>
        <end position="119"/>
    </location>
</feature>
<dbReference type="AlphaFoldDB" id="A0A9D4IKT8"/>
<dbReference type="InterPro" id="IPR051055">
    <property type="entry name" value="PIF1_helicase"/>
</dbReference>
<evidence type="ECO:0000313" key="4">
    <source>
        <dbReference type="Proteomes" id="UP000828390"/>
    </source>
</evidence>
<dbReference type="GO" id="GO:0006281">
    <property type="term" value="P:DNA repair"/>
    <property type="evidence" value="ECO:0007669"/>
    <property type="project" value="UniProtKB-KW"/>
</dbReference>
<dbReference type="Proteomes" id="UP000828390">
    <property type="component" value="Unassembled WGS sequence"/>
</dbReference>
<dbReference type="PANTHER" id="PTHR47642">
    <property type="entry name" value="ATP-DEPENDENT DNA HELICASE"/>
    <property type="match status" value="1"/>
</dbReference>
<dbReference type="Pfam" id="PF05970">
    <property type="entry name" value="PIF1"/>
    <property type="match status" value="1"/>
</dbReference>
<keyword evidence="1" id="KW-0234">DNA repair</keyword>
<sequence>MDLNGEQINALNKVTNGHNVLKLGSAGTGKTHLIKQIEKSLNKNTKNIAITATTGIAYAIYANAMTIHKWSGIGDGRFNTGEVKSVVLHYAEFAIVRDRLKTTDVLIIDECSMLSMKFF</sequence>